<evidence type="ECO:0000256" key="2">
    <source>
        <dbReference type="ARBA" id="ARBA00007532"/>
    </source>
</evidence>
<comment type="caution">
    <text evidence="19">The sequence shown here is derived from an EMBL/GenBank/DDBJ whole genome shotgun (WGS) entry which is preliminary data.</text>
</comment>
<dbReference type="EC" id="1.8.1.4" evidence="3 16"/>
<dbReference type="Pfam" id="PF07992">
    <property type="entry name" value="Pyr_redox_2"/>
    <property type="match status" value="1"/>
</dbReference>
<evidence type="ECO:0000256" key="7">
    <source>
        <dbReference type="ARBA" id="ARBA00022827"/>
    </source>
</evidence>
<dbReference type="Gene3D" id="3.50.50.60">
    <property type="entry name" value="FAD/NAD(P)-binding domain"/>
    <property type="match status" value="2"/>
</dbReference>
<dbReference type="InterPro" id="IPR012999">
    <property type="entry name" value="Pyr_OxRdtase_I_AS"/>
</dbReference>
<dbReference type="SUPFAM" id="SSF55424">
    <property type="entry name" value="FAD/NAD-linked reductases, dimerisation (C-terminal) domain"/>
    <property type="match status" value="1"/>
</dbReference>
<evidence type="ECO:0000259" key="18">
    <source>
        <dbReference type="Pfam" id="PF07992"/>
    </source>
</evidence>
<evidence type="ECO:0000256" key="9">
    <source>
        <dbReference type="ARBA" id="ARBA00023027"/>
    </source>
</evidence>
<evidence type="ECO:0000256" key="6">
    <source>
        <dbReference type="ARBA" id="ARBA00022630"/>
    </source>
</evidence>
<dbReference type="STRING" id="903983.BCR23_03370"/>
<feature type="active site" description="Proton acceptor" evidence="13">
    <location>
        <position position="435"/>
    </location>
</feature>
<dbReference type="SUPFAM" id="SSF51905">
    <property type="entry name" value="FAD/NAD(P)-binding domain"/>
    <property type="match status" value="1"/>
</dbReference>
<feature type="binding site" evidence="14">
    <location>
        <begin position="136"/>
        <end position="138"/>
    </location>
    <ligand>
        <name>FAD</name>
        <dbReference type="ChEBI" id="CHEBI:57692"/>
    </ligand>
</feature>
<name>A0A1E5GXL8_9ENTE</name>
<feature type="binding site" evidence="14">
    <location>
        <position position="262"/>
    </location>
    <ligand>
        <name>NAD(+)</name>
        <dbReference type="ChEBI" id="CHEBI:57540"/>
    </ligand>
</feature>
<evidence type="ECO:0000256" key="14">
    <source>
        <dbReference type="PIRSR" id="PIRSR000350-3"/>
    </source>
</evidence>
<dbReference type="InterPro" id="IPR023753">
    <property type="entry name" value="FAD/NAD-binding_dom"/>
</dbReference>
<evidence type="ECO:0000256" key="5">
    <source>
        <dbReference type="ARBA" id="ARBA00022490"/>
    </source>
</evidence>
<dbReference type="AlphaFoldDB" id="A0A1E5GXL8"/>
<dbReference type="RefSeq" id="WP_069634382.1">
    <property type="nucleotide sequence ID" value="NZ_JXKZ01000002.1"/>
</dbReference>
<dbReference type="FunFam" id="3.30.390.30:FF:000001">
    <property type="entry name" value="Dihydrolipoyl dehydrogenase"/>
    <property type="match status" value="1"/>
</dbReference>
<feature type="disulfide bond" description="Redox-active" evidence="15">
    <location>
        <begin position="40"/>
        <end position="45"/>
    </location>
</feature>
<dbReference type="PRINTS" id="PR00368">
    <property type="entry name" value="FADPNR"/>
</dbReference>
<keyword evidence="5" id="KW-0963">Cytoplasm</keyword>
<evidence type="ECO:0000313" key="19">
    <source>
        <dbReference type="EMBL" id="OEG17060.1"/>
    </source>
</evidence>
<dbReference type="InterPro" id="IPR050151">
    <property type="entry name" value="Class-I_Pyr_Nuc-Dis_Oxidored"/>
</dbReference>
<feature type="domain" description="Pyridine nucleotide-disulphide oxidoreductase dimerisation" evidence="17">
    <location>
        <begin position="337"/>
        <end position="445"/>
    </location>
</feature>
<dbReference type="Proteomes" id="UP000094764">
    <property type="component" value="Unassembled WGS sequence"/>
</dbReference>
<feature type="binding site" evidence="14">
    <location>
        <position position="196"/>
    </location>
    <ligand>
        <name>NAD(+)</name>
        <dbReference type="ChEBI" id="CHEBI:57540"/>
    </ligand>
</feature>
<comment type="catalytic activity">
    <reaction evidence="12 16">
        <text>N(6)-[(R)-dihydrolipoyl]-L-lysyl-[protein] + NAD(+) = N(6)-[(R)-lipoyl]-L-lysyl-[protein] + NADH + H(+)</text>
        <dbReference type="Rhea" id="RHEA:15045"/>
        <dbReference type="Rhea" id="RHEA-COMP:10474"/>
        <dbReference type="Rhea" id="RHEA-COMP:10475"/>
        <dbReference type="ChEBI" id="CHEBI:15378"/>
        <dbReference type="ChEBI" id="CHEBI:57540"/>
        <dbReference type="ChEBI" id="CHEBI:57945"/>
        <dbReference type="ChEBI" id="CHEBI:83099"/>
        <dbReference type="ChEBI" id="CHEBI:83100"/>
        <dbReference type="EC" id="1.8.1.4"/>
    </reaction>
</comment>
<dbReference type="GO" id="GO:0006103">
    <property type="term" value="P:2-oxoglutarate metabolic process"/>
    <property type="evidence" value="ECO:0007669"/>
    <property type="project" value="TreeGrafter"/>
</dbReference>
<keyword evidence="9 14" id="KW-0520">NAD</keyword>
<evidence type="ECO:0000259" key="17">
    <source>
        <dbReference type="Pfam" id="PF02852"/>
    </source>
</evidence>
<evidence type="ECO:0000256" key="12">
    <source>
        <dbReference type="ARBA" id="ARBA00049187"/>
    </source>
</evidence>
<dbReference type="PRINTS" id="PR00411">
    <property type="entry name" value="PNDRDTASEI"/>
</dbReference>
<dbReference type="PANTHER" id="PTHR22912:SF217">
    <property type="entry name" value="DIHYDROLIPOYL DEHYDROGENASE"/>
    <property type="match status" value="1"/>
</dbReference>
<dbReference type="InterPro" id="IPR004099">
    <property type="entry name" value="Pyr_nucl-diS_OxRdtase_dimer"/>
</dbReference>
<comment type="subcellular location">
    <subcellularLocation>
        <location evidence="1">Cytoplasm</location>
    </subcellularLocation>
</comment>
<evidence type="ECO:0000256" key="10">
    <source>
        <dbReference type="ARBA" id="ARBA00023157"/>
    </source>
</evidence>
<dbReference type="InterPro" id="IPR036188">
    <property type="entry name" value="FAD/NAD-bd_sf"/>
</dbReference>
<evidence type="ECO:0000256" key="1">
    <source>
        <dbReference type="ARBA" id="ARBA00004496"/>
    </source>
</evidence>
<dbReference type="PANTHER" id="PTHR22912">
    <property type="entry name" value="DISULFIDE OXIDOREDUCTASE"/>
    <property type="match status" value="1"/>
</dbReference>
<keyword evidence="10" id="KW-1015">Disulfide bond</keyword>
<dbReference type="OrthoDB" id="9800167at2"/>
<accession>A0A1E5GXL8</accession>
<comment type="cofactor">
    <cofactor evidence="14 16">
        <name>FAD</name>
        <dbReference type="ChEBI" id="CHEBI:57692"/>
    </cofactor>
    <text evidence="14 16">Binds 1 FAD per subunit.</text>
</comment>
<evidence type="ECO:0000256" key="15">
    <source>
        <dbReference type="PIRSR" id="PIRSR000350-4"/>
    </source>
</evidence>
<evidence type="ECO:0000256" key="11">
    <source>
        <dbReference type="ARBA" id="ARBA00023284"/>
    </source>
</evidence>
<comment type="similarity">
    <text evidence="2 16">Belongs to the class-I pyridine nucleotide-disulfide oxidoreductase family.</text>
</comment>
<gene>
    <name evidence="19" type="ORF">BCR23_03370</name>
</gene>
<dbReference type="Pfam" id="PF02852">
    <property type="entry name" value="Pyr_redox_dim"/>
    <property type="match status" value="1"/>
</dbReference>
<evidence type="ECO:0000256" key="16">
    <source>
        <dbReference type="RuleBase" id="RU003692"/>
    </source>
</evidence>
<dbReference type="EMBL" id="MIKB01000012">
    <property type="protein sequence ID" value="OEG17060.1"/>
    <property type="molecule type" value="Genomic_DNA"/>
</dbReference>
<keyword evidence="7 14" id="KW-0274">FAD</keyword>
<feature type="binding site" evidence="14">
    <location>
        <position position="302"/>
    </location>
    <ligand>
        <name>FAD</name>
        <dbReference type="ChEBI" id="CHEBI:57692"/>
    </ligand>
</feature>
<reference evidence="20" key="1">
    <citation type="submission" date="2016-09" db="EMBL/GenBank/DDBJ databases">
        <authorList>
            <person name="Gulvik C.A."/>
        </authorList>
    </citation>
    <scope>NUCLEOTIDE SEQUENCE [LARGE SCALE GENOMIC DNA]</scope>
    <source>
        <strain evidence="20">LMG 26306</strain>
    </source>
</reference>
<dbReference type="GO" id="GO:0005737">
    <property type="term" value="C:cytoplasm"/>
    <property type="evidence" value="ECO:0007669"/>
    <property type="project" value="UniProtKB-SubCell"/>
</dbReference>
<evidence type="ECO:0000256" key="13">
    <source>
        <dbReference type="PIRSR" id="PIRSR000350-2"/>
    </source>
</evidence>
<feature type="domain" description="FAD/NAD(P)-binding" evidence="18">
    <location>
        <begin position="3"/>
        <end position="318"/>
    </location>
</feature>
<feature type="binding site" evidence="14">
    <location>
        <position position="49"/>
    </location>
    <ligand>
        <name>FAD</name>
        <dbReference type="ChEBI" id="CHEBI:57692"/>
    </ligand>
</feature>
<comment type="miscellaneous">
    <text evidence="16">The active site is a redox-active disulfide bond.</text>
</comment>
<proteinExistence type="inferred from homology"/>
<dbReference type="InterPro" id="IPR006258">
    <property type="entry name" value="Lipoamide_DH"/>
</dbReference>
<evidence type="ECO:0000256" key="4">
    <source>
        <dbReference type="ARBA" id="ARBA00016961"/>
    </source>
</evidence>
<keyword evidence="8 16" id="KW-0560">Oxidoreductase</keyword>
<dbReference type="InterPro" id="IPR001100">
    <property type="entry name" value="Pyr_nuc-diS_OxRdtase"/>
</dbReference>
<dbReference type="GO" id="GO:0004148">
    <property type="term" value="F:dihydrolipoyl dehydrogenase (NADH) activity"/>
    <property type="evidence" value="ECO:0007669"/>
    <property type="project" value="UniProtKB-EC"/>
</dbReference>
<sequence>MSYDLIVIGAGPGGYVAAIKAAQLGMKVALVESDRVGGTCLNRGCIPTKTLLHSAESIRNIKDAGEHGIHISNLQINIEETYAKKNEVVDKLVQGIENLVKANNIQLIFGEAKIINAGLVKIADTTYETEKILIATGSKPMIPPIPGSELSGVVTSNELLAHPNNYKKLTIIGGGVIGVEFATIFNDFGCEVTIIETADNLLPNFDSEISKKIAMVLKKQGIKVFTKAVVTSISNDQQLTCSFTAKGKEDTVTSEAVLIATGRKPSIEGLFAADLEIKMEKQSIWVNETFETSIKGIYAIGDVASLGVQLAHLASAQGVNAVLAMNQQPPEYNLAIIPSCVYTTPEIASVGLTEVEAKEKGIQTKVGKYMMSGNGKTMISGNSLGFIKVVADAESEKIIGAQLMCERATDMISEFTTAIVNGLSISEVAAIVHPHPTYNEGVGEAYENLLGHGIHTMPKKR</sequence>
<keyword evidence="6 16" id="KW-0285">Flavoprotein</keyword>
<keyword evidence="11 16" id="KW-0676">Redox-active center</keyword>
<keyword evidence="14" id="KW-0547">Nucleotide-binding</keyword>
<evidence type="ECO:0000256" key="8">
    <source>
        <dbReference type="ARBA" id="ARBA00023002"/>
    </source>
</evidence>
<dbReference type="Gene3D" id="3.30.390.30">
    <property type="match status" value="1"/>
</dbReference>
<organism evidence="19 20">
    <name type="scientific">Enterococcus quebecensis</name>
    <dbReference type="NCBI Taxonomy" id="903983"/>
    <lineage>
        <taxon>Bacteria</taxon>
        <taxon>Bacillati</taxon>
        <taxon>Bacillota</taxon>
        <taxon>Bacilli</taxon>
        <taxon>Lactobacillales</taxon>
        <taxon>Enterococcaceae</taxon>
        <taxon>Enterococcus</taxon>
    </lineage>
</organism>
<dbReference type="InterPro" id="IPR016156">
    <property type="entry name" value="FAD/NAD-linked_Rdtase_dimer_sf"/>
</dbReference>
<dbReference type="PROSITE" id="PS00076">
    <property type="entry name" value="PYRIDINE_REDOX_1"/>
    <property type="match status" value="1"/>
</dbReference>
<protein>
    <recommendedName>
        <fullName evidence="4 16">Dihydrolipoyl dehydrogenase</fullName>
        <ecNumber evidence="3 16">1.8.1.4</ecNumber>
    </recommendedName>
</protein>
<evidence type="ECO:0000313" key="20">
    <source>
        <dbReference type="Proteomes" id="UP000094764"/>
    </source>
</evidence>
<dbReference type="PIRSF" id="PIRSF000350">
    <property type="entry name" value="Mercury_reductase_MerA"/>
    <property type="match status" value="1"/>
</dbReference>
<evidence type="ECO:0000256" key="3">
    <source>
        <dbReference type="ARBA" id="ARBA00012608"/>
    </source>
</evidence>
<keyword evidence="20" id="KW-1185">Reference proteome</keyword>
<dbReference type="NCBIfam" id="TIGR01350">
    <property type="entry name" value="lipoamide_DH"/>
    <property type="match status" value="1"/>
</dbReference>
<feature type="binding site" evidence="14">
    <location>
        <begin position="173"/>
        <end position="180"/>
    </location>
    <ligand>
        <name>NAD(+)</name>
        <dbReference type="ChEBI" id="CHEBI:57540"/>
    </ligand>
</feature>
<dbReference type="GO" id="GO:0050660">
    <property type="term" value="F:flavin adenine dinucleotide binding"/>
    <property type="evidence" value="ECO:0007669"/>
    <property type="project" value="InterPro"/>
</dbReference>